<organism evidence="2 3">
    <name type="scientific">Romboutsia lituseburensis DSM 797</name>
    <dbReference type="NCBI Taxonomy" id="1121325"/>
    <lineage>
        <taxon>Bacteria</taxon>
        <taxon>Bacillati</taxon>
        <taxon>Bacillota</taxon>
        <taxon>Clostridia</taxon>
        <taxon>Peptostreptococcales</taxon>
        <taxon>Peptostreptococcaceae</taxon>
        <taxon>Romboutsia</taxon>
    </lineage>
</organism>
<reference evidence="2 3" key="1">
    <citation type="submission" date="2016-10" db="EMBL/GenBank/DDBJ databases">
        <authorList>
            <person name="de Groot N.N."/>
        </authorList>
    </citation>
    <scope>NUCLEOTIDE SEQUENCE [LARGE SCALE GENOMIC DNA]</scope>
    <source>
        <strain evidence="2 3">DSM 797</strain>
    </source>
</reference>
<dbReference type="EMBL" id="FNGW01000004">
    <property type="protein sequence ID" value="SDM00929.1"/>
    <property type="molecule type" value="Genomic_DNA"/>
</dbReference>
<evidence type="ECO:0000256" key="1">
    <source>
        <dbReference type="SAM" id="SignalP"/>
    </source>
</evidence>
<keyword evidence="1" id="KW-0732">Signal</keyword>
<feature type="signal peptide" evidence="1">
    <location>
        <begin position="1"/>
        <end position="21"/>
    </location>
</feature>
<name>A0A1G9PQG4_9FIRM</name>
<evidence type="ECO:0000313" key="3">
    <source>
        <dbReference type="Proteomes" id="UP000199068"/>
    </source>
</evidence>
<feature type="chain" id="PRO_5011764598" description="DUF4476 domain-containing protein" evidence="1">
    <location>
        <begin position="22"/>
        <end position="141"/>
    </location>
</feature>
<evidence type="ECO:0008006" key="4">
    <source>
        <dbReference type="Google" id="ProtNLM"/>
    </source>
</evidence>
<dbReference type="Proteomes" id="UP000199068">
    <property type="component" value="Unassembled WGS sequence"/>
</dbReference>
<sequence length="141" mass="16297">MYKKILCTMAAFILCTNIVFADVKGSIKDIDSISNSLNTIFLSILKGDNYENVKKDMQFIQSQINQEKKDILNKIDGTESTEKINYLALISVLNYYEISMLEVKDYYDKNDNQSYIRAVSSFNEGDTIFEIIKARLNYNQK</sequence>
<gene>
    <name evidence="2" type="ORF">SAMN04515677_104457</name>
</gene>
<protein>
    <recommendedName>
        <fullName evidence="4">DUF4476 domain-containing protein</fullName>
    </recommendedName>
</protein>
<keyword evidence="3" id="KW-1185">Reference proteome</keyword>
<accession>A0A1G9PQG4</accession>
<proteinExistence type="predicted"/>
<dbReference type="RefSeq" id="WP_092725902.1">
    <property type="nucleotide sequence ID" value="NZ_FNGW01000004.1"/>
</dbReference>
<dbReference type="STRING" id="1121325.SAMN04515677_104457"/>
<dbReference type="AlphaFoldDB" id="A0A1G9PQG4"/>
<evidence type="ECO:0000313" key="2">
    <source>
        <dbReference type="EMBL" id="SDM00929.1"/>
    </source>
</evidence>